<reference evidence="2 3" key="1">
    <citation type="submission" date="2016-10" db="EMBL/GenBank/DDBJ databases">
        <authorList>
            <person name="de Groot N.N."/>
        </authorList>
    </citation>
    <scope>NUCLEOTIDE SEQUENCE [LARGE SCALE GENOMIC DNA]</scope>
    <source>
        <strain evidence="2 3">ATCC 43154</strain>
    </source>
</reference>
<dbReference type="STRING" id="758825.SAMN02982985_03840"/>
<protein>
    <submittedName>
        <fullName evidence="2">Uncharacterized protein</fullName>
    </submittedName>
</protein>
<evidence type="ECO:0000313" key="3">
    <source>
        <dbReference type="Proteomes" id="UP000199470"/>
    </source>
</evidence>
<keyword evidence="3" id="KW-1185">Reference proteome</keyword>
<organism evidence="2 3">
    <name type="scientific">Rugamonas rubra</name>
    <dbReference type="NCBI Taxonomy" id="758825"/>
    <lineage>
        <taxon>Bacteria</taxon>
        <taxon>Pseudomonadati</taxon>
        <taxon>Pseudomonadota</taxon>
        <taxon>Betaproteobacteria</taxon>
        <taxon>Burkholderiales</taxon>
        <taxon>Oxalobacteraceae</taxon>
        <taxon>Telluria group</taxon>
        <taxon>Rugamonas</taxon>
    </lineage>
</organism>
<dbReference type="Proteomes" id="UP000199470">
    <property type="component" value="Unassembled WGS sequence"/>
</dbReference>
<sequence length="184" mass="20004">MTIPAALRRILLCLACSAPLTALAQFNAGCTMQPPQAALQAKAYPGYKMERRKANRSIESAPLHDGMQVEIQQGQCVDFVVIAVTLVLPRQAHAEASESELMELARGEIARLKTSAAAGKYDELQQFLAQAHGIPAQRGKRAACKDQSEAQPGQCSWESTGGFIVEVRYRPDTIRVTVTEYTSA</sequence>
<accession>A0A1I4QDJ7</accession>
<keyword evidence="1" id="KW-0732">Signal</keyword>
<evidence type="ECO:0000313" key="2">
    <source>
        <dbReference type="EMBL" id="SFM37876.1"/>
    </source>
</evidence>
<feature type="chain" id="PRO_5011459081" evidence="1">
    <location>
        <begin position="25"/>
        <end position="184"/>
    </location>
</feature>
<gene>
    <name evidence="2" type="ORF">SAMN02982985_03840</name>
</gene>
<name>A0A1I4QDJ7_9BURK</name>
<evidence type="ECO:0000256" key="1">
    <source>
        <dbReference type="SAM" id="SignalP"/>
    </source>
</evidence>
<dbReference type="EMBL" id="FOTW01000019">
    <property type="protein sequence ID" value="SFM37876.1"/>
    <property type="molecule type" value="Genomic_DNA"/>
</dbReference>
<feature type="signal peptide" evidence="1">
    <location>
        <begin position="1"/>
        <end position="24"/>
    </location>
</feature>
<dbReference type="RefSeq" id="WP_139236621.1">
    <property type="nucleotide sequence ID" value="NZ_FOTW01000019.1"/>
</dbReference>
<proteinExistence type="predicted"/>
<dbReference type="AlphaFoldDB" id="A0A1I4QDJ7"/>